<keyword evidence="3" id="KW-1185">Reference proteome</keyword>
<name>A0AA88YNH7_PINIB</name>
<dbReference type="PANTHER" id="PTHR33395">
    <property type="entry name" value="TRANSCRIPTASE, PUTATIVE-RELATED-RELATED"/>
    <property type="match status" value="1"/>
</dbReference>
<accession>A0AA88YNH7</accession>
<dbReference type="GO" id="GO:0007508">
    <property type="term" value="P:larval heart development"/>
    <property type="evidence" value="ECO:0007669"/>
    <property type="project" value="TreeGrafter"/>
</dbReference>
<dbReference type="InterPro" id="IPR000477">
    <property type="entry name" value="RT_dom"/>
</dbReference>
<comment type="caution">
    <text evidence="2">The sequence shown here is derived from an EMBL/GenBank/DDBJ whole genome shotgun (WGS) entry which is preliminary data.</text>
</comment>
<gene>
    <name evidence="2" type="ORF">FSP39_025353</name>
</gene>
<organism evidence="2 3">
    <name type="scientific">Pinctada imbricata</name>
    <name type="common">Atlantic pearl-oyster</name>
    <name type="synonym">Pinctada martensii</name>
    <dbReference type="NCBI Taxonomy" id="66713"/>
    <lineage>
        <taxon>Eukaryota</taxon>
        <taxon>Metazoa</taxon>
        <taxon>Spiralia</taxon>
        <taxon>Lophotrochozoa</taxon>
        <taxon>Mollusca</taxon>
        <taxon>Bivalvia</taxon>
        <taxon>Autobranchia</taxon>
        <taxon>Pteriomorphia</taxon>
        <taxon>Pterioida</taxon>
        <taxon>Pterioidea</taxon>
        <taxon>Pteriidae</taxon>
        <taxon>Pinctada</taxon>
    </lineage>
</organism>
<proteinExistence type="predicted"/>
<evidence type="ECO:0000313" key="3">
    <source>
        <dbReference type="Proteomes" id="UP001186944"/>
    </source>
</evidence>
<feature type="domain" description="Reverse transcriptase" evidence="1">
    <location>
        <begin position="342"/>
        <end position="608"/>
    </location>
</feature>
<dbReference type="CDD" id="cd01650">
    <property type="entry name" value="RT_nLTR_like"/>
    <property type="match status" value="1"/>
</dbReference>
<dbReference type="GO" id="GO:0061343">
    <property type="term" value="P:cell adhesion involved in heart morphogenesis"/>
    <property type="evidence" value="ECO:0007669"/>
    <property type="project" value="TreeGrafter"/>
</dbReference>
<dbReference type="AlphaFoldDB" id="A0AA88YNH7"/>
<sequence>MILIPLSCKKINLPDINWKNLTITSHQYPNKMSAEFLRIPGECGTEQIVCSPTRGDNILDLAFCSNPSLIKRCKVILGVGDHDTVLIDTLLRPTRSKPTRRKIYLWDKANISQLRQDTINFVDSFISRDYNSIDSCWSHFKEQTSKLVDQHVPHKLTRARLTNPWINTSTRRLLRRKLRAHRKAKSTNRQRDIQRYLSLKSECQRNIREAHNQYMENIISPCVTSNPKKFWSFIKGKKQEASGVAPLRNTDGLINSDPQSKANILNNQFQSVFTREDTSSAPDKGPSPFPSLDRIRITPKGIQKLLGNLQPHKATGPDSISAHFLKDLAKELAPALTFMFQLSLDSGAVPLDWKMAHVVPIFKKGDKSDAANYRPVSLTAICSKVMEHILHSNIMDHLEENSILTPAQHGFRSKRSCETQLIATIQDLARGLSDGCQTDVVLLDFAKAFDKVPHQRLLHKLHYYGVRGCTLEWIRSFLSNRKQRVLVEGSMSDEAEVVSGVPQGTKMGPLLFLVYINDLLEVTTSNVKLFADDCLIYRPIKSSRDTEQLQHDLQSLEKWESDWQMAFHPAKCTVIHVSKKRRPIKAQYQLHGHILEAVPSGKYLGISISEDLSWHDHINTTTAKATRSVGFLRRNLSNCPTPVRSQAYTVLVRPVLEYASVVWDPYQQHLIQQLESVQRHAARFATGNYRSRDPGCVTAMIDHLGWEPLQHRRARNKVIMFYKIYHHIVEVPVHHLFHNTREGTRASTANNIRQISTRVDTYKYSFIPSTIVAWNNIPPAIRNTPTVDSFRHALSSISVSEYLQH</sequence>
<dbReference type="InterPro" id="IPR043502">
    <property type="entry name" value="DNA/RNA_pol_sf"/>
</dbReference>
<evidence type="ECO:0000313" key="2">
    <source>
        <dbReference type="EMBL" id="KAK3109201.1"/>
    </source>
</evidence>
<evidence type="ECO:0000259" key="1">
    <source>
        <dbReference type="PROSITE" id="PS50878"/>
    </source>
</evidence>
<dbReference type="PROSITE" id="PS50878">
    <property type="entry name" value="RT_POL"/>
    <property type="match status" value="1"/>
</dbReference>
<protein>
    <recommendedName>
        <fullName evidence="1">Reverse transcriptase domain-containing protein</fullName>
    </recommendedName>
</protein>
<dbReference type="SUPFAM" id="SSF56672">
    <property type="entry name" value="DNA/RNA polymerases"/>
    <property type="match status" value="2"/>
</dbReference>
<dbReference type="GO" id="GO:0031012">
    <property type="term" value="C:extracellular matrix"/>
    <property type="evidence" value="ECO:0007669"/>
    <property type="project" value="TreeGrafter"/>
</dbReference>
<dbReference type="EMBL" id="VSWD01000001">
    <property type="protein sequence ID" value="KAK3109201.1"/>
    <property type="molecule type" value="Genomic_DNA"/>
</dbReference>
<dbReference type="Proteomes" id="UP001186944">
    <property type="component" value="Unassembled WGS sequence"/>
</dbReference>
<dbReference type="PANTHER" id="PTHR33395:SF22">
    <property type="entry name" value="REVERSE TRANSCRIPTASE DOMAIN-CONTAINING PROTEIN"/>
    <property type="match status" value="1"/>
</dbReference>
<dbReference type="Pfam" id="PF00078">
    <property type="entry name" value="RVT_1"/>
    <property type="match status" value="1"/>
</dbReference>
<reference evidence="2" key="1">
    <citation type="submission" date="2019-08" db="EMBL/GenBank/DDBJ databases">
        <title>The improved chromosome-level genome for the pearl oyster Pinctada fucata martensii using PacBio sequencing and Hi-C.</title>
        <authorList>
            <person name="Zheng Z."/>
        </authorList>
    </citation>
    <scope>NUCLEOTIDE SEQUENCE</scope>
    <source>
        <strain evidence="2">ZZ-2019</strain>
        <tissue evidence="2">Adductor muscle</tissue>
    </source>
</reference>